<dbReference type="PIRSF" id="PIRSF001438">
    <property type="entry name" value="4pyrrol_synth_OHMeBilane_synth"/>
    <property type="match status" value="1"/>
</dbReference>
<protein>
    <recommendedName>
        <fullName evidence="3 7">Hydroxymethylbilane synthase</fullName>
        <ecNumber evidence="3 7">2.5.1.61</ecNumber>
    </recommendedName>
</protein>
<proteinExistence type="inferred from homology"/>
<dbReference type="Pfam" id="PF01379">
    <property type="entry name" value="Porphobil_deam"/>
    <property type="match status" value="1"/>
</dbReference>
<evidence type="ECO:0000256" key="3">
    <source>
        <dbReference type="ARBA" id="ARBA00012655"/>
    </source>
</evidence>
<dbReference type="PANTHER" id="PTHR11557">
    <property type="entry name" value="PORPHOBILINOGEN DEAMINASE"/>
    <property type="match status" value="1"/>
</dbReference>
<evidence type="ECO:0000256" key="1">
    <source>
        <dbReference type="ARBA" id="ARBA00002869"/>
    </source>
</evidence>
<dbReference type="InterPro" id="IPR000860">
    <property type="entry name" value="HemC"/>
</dbReference>
<dbReference type="EC" id="2.5.1.61" evidence="3 7"/>
<evidence type="ECO:0000313" key="11">
    <source>
        <dbReference type="Proteomes" id="UP000011863"/>
    </source>
</evidence>
<dbReference type="PANTHER" id="PTHR11557:SF0">
    <property type="entry name" value="PORPHOBILINOGEN DEAMINASE"/>
    <property type="match status" value="1"/>
</dbReference>
<dbReference type="GO" id="GO:0006783">
    <property type="term" value="P:heme biosynthetic process"/>
    <property type="evidence" value="ECO:0007669"/>
    <property type="project" value="TreeGrafter"/>
</dbReference>
<dbReference type="Gene3D" id="3.30.160.40">
    <property type="entry name" value="Porphobilinogen deaminase, C-terminal domain"/>
    <property type="match status" value="1"/>
</dbReference>
<reference evidence="10 11" key="1">
    <citation type="journal article" date="2013" name="Int. J. Syst. Evol. Microbiol.">
        <title>Ilumatobacter nonamiense sp. nov. and Ilumatobacter coccineum sp. nov., isolated from seashore sand.</title>
        <authorList>
            <person name="Matsumoto A."/>
            <person name="Kasai H."/>
            <person name="Matsuo Y."/>
            <person name="Shizuri Y."/>
            <person name="Ichikawa N."/>
            <person name="Fujita N."/>
            <person name="Omura S."/>
            <person name="Takahashi Y."/>
        </authorList>
    </citation>
    <scope>NUCLEOTIDE SEQUENCE [LARGE SCALE GENOMIC DNA]</scope>
    <source>
        <strain evidence="11">NBRC 103263 / KCTC 29153 / YM16-304</strain>
    </source>
</reference>
<evidence type="ECO:0000256" key="5">
    <source>
        <dbReference type="ARBA" id="ARBA00023244"/>
    </source>
</evidence>
<evidence type="ECO:0000256" key="7">
    <source>
        <dbReference type="NCBIfam" id="TIGR00212"/>
    </source>
</evidence>
<keyword evidence="4 10" id="KW-0808">Transferase</keyword>
<evidence type="ECO:0000256" key="2">
    <source>
        <dbReference type="ARBA" id="ARBA00005638"/>
    </source>
</evidence>
<dbReference type="Proteomes" id="UP000011863">
    <property type="component" value="Chromosome"/>
</dbReference>
<comment type="function">
    <text evidence="1">Tetrapolymerization of the monopyrrole PBG into the hydroxymethylbilane pre-uroporphyrinogen in several discrete steps.</text>
</comment>
<comment type="similarity">
    <text evidence="2">Belongs to the HMBS family.</text>
</comment>
<dbReference type="InterPro" id="IPR022417">
    <property type="entry name" value="Porphobilin_deaminase_N"/>
</dbReference>
<dbReference type="EMBL" id="AP012057">
    <property type="protein sequence ID" value="BAN04098.1"/>
    <property type="molecule type" value="Genomic_DNA"/>
</dbReference>
<keyword evidence="11" id="KW-1185">Reference proteome</keyword>
<dbReference type="InterPro" id="IPR022418">
    <property type="entry name" value="Porphobilinogen_deaminase_C"/>
</dbReference>
<name>A0A6C7EHR8_ILUCY</name>
<evidence type="ECO:0000259" key="8">
    <source>
        <dbReference type="Pfam" id="PF01379"/>
    </source>
</evidence>
<evidence type="ECO:0000256" key="6">
    <source>
        <dbReference type="ARBA" id="ARBA00048169"/>
    </source>
</evidence>
<dbReference type="Pfam" id="PF03900">
    <property type="entry name" value="Porphobil_deamC"/>
    <property type="match status" value="1"/>
</dbReference>
<feature type="domain" description="Porphobilinogen deaminase N-terminal" evidence="8">
    <location>
        <begin position="7"/>
        <end position="210"/>
    </location>
</feature>
<feature type="domain" description="Porphobilinogen deaminase C-terminal" evidence="9">
    <location>
        <begin position="224"/>
        <end position="279"/>
    </location>
</feature>
<dbReference type="GO" id="GO:0004418">
    <property type="term" value="F:hydroxymethylbilane synthase activity"/>
    <property type="evidence" value="ECO:0007669"/>
    <property type="project" value="UniProtKB-UniRule"/>
</dbReference>
<dbReference type="GO" id="GO:0005737">
    <property type="term" value="C:cytoplasm"/>
    <property type="evidence" value="ECO:0007669"/>
    <property type="project" value="UniProtKB-UniRule"/>
</dbReference>
<dbReference type="InterPro" id="IPR036803">
    <property type="entry name" value="Porphobilinogen_deaminase_C_sf"/>
</dbReference>
<accession>A0A6C7EHR8</accession>
<evidence type="ECO:0000259" key="9">
    <source>
        <dbReference type="Pfam" id="PF03900"/>
    </source>
</evidence>
<dbReference type="KEGG" id="aym:YM304_37840"/>
<keyword evidence="5" id="KW-0627">Porphyrin biosynthesis</keyword>
<comment type="catalytic activity">
    <reaction evidence="6">
        <text>4 porphobilinogen + H2O = hydroxymethylbilane + 4 NH4(+)</text>
        <dbReference type="Rhea" id="RHEA:13185"/>
        <dbReference type="ChEBI" id="CHEBI:15377"/>
        <dbReference type="ChEBI" id="CHEBI:28938"/>
        <dbReference type="ChEBI" id="CHEBI:57845"/>
        <dbReference type="ChEBI" id="CHEBI:58126"/>
        <dbReference type="EC" id="2.5.1.61"/>
    </reaction>
</comment>
<dbReference type="NCBIfam" id="TIGR00212">
    <property type="entry name" value="hemC"/>
    <property type="match status" value="1"/>
</dbReference>
<dbReference type="AlphaFoldDB" id="A0A6C7EHR8"/>
<dbReference type="SUPFAM" id="SSF54782">
    <property type="entry name" value="Porphobilinogen deaminase (hydroxymethylbilane synthase), C-terminal domain"/>
    <property type="match status" value="1"/>
</dbReference>
<evidence type="ECO:0000313" key="10">
    <source>
        <dbReference type="EMBL" id="BAN04098.1"/>
    </source>
</evidence>
<dbReference type="SUPFAM" id="SSF53850">
    <property type="entry name" value="Periplasmic binding protein-like II"/>
    <property type="match status" value="1"/>
</dbReference>
<organism evidence="10 11">
    <name type="scientific">Ilumatobacter coccineus (strain NBRC 103263 / KCTC 29153 / YM16-304)</name>
    <dbReference type="NCBI Taxonomy" id="1313172"/>
    <lineage>
        <taxon>Bacteria</taxon>
        <taxon>Bacillati</taxon>
        <taxon>Actinomycetota</taxon>
        <taxon>Acidimicrobiia</taxon>
        <taxon>Acidimicrobiales</taxon>
        <taxon>Ilumatobacteraceae</taxon>
        <taxon>Ilumatobacter</taxon>
    </lineage>
</organism>
<dbReference type="PRINTS" id="PR00151">
    <property type="entry name" value="PORPHBDMNASE"/>
</dbReference>
<gene>
    <name evidence="10" type="primary">hemC</name>
    <name evidence="10" type="ORF">YM304_37840</name>
</gene>
<sequence length="309" mass="32231">MPDTAPLRIATRSSQQASTQAGAVASALTAATGRPVELVFVDTVGDRTQADNVPLHSIGGQGVFVKEVQNAVLDGRADLAVHSAKDLTSDTTPGLRLAAFTERRDAHDVLVGATLDELPLGALVATGSVRRRAQLAAVRPDLEFAELRGNIGTRLSKVPDGGAIVMAKAALLILELTEHIAEELSLSEFVPAVGQGCVAIECRVDDDDTRRALATIDHAPTRRAVEIERAFLSELGSGCSLPVAGHVRGSGLDIFVADPERSTSVRHRVELRSHPDGHESVDADLAAARQGARDAMASLAGQVASGDGA</sequence>
<dbReference type="Gene3D" id="3.40.190.10">
    <property type="entry name" value="Periplasmic binding protein-like II"/>
    <property type="match status" value="2"/>
</dbReference>
<evidence type="ECO:0000256" key="4">
    <source>
        <dbReference type="ARBA" id="ARBA00022679"/>
    </source>
</evidence>